<dbReference type="PANTHER" id="PTHR48153">
    <property type="entry name" value="UFM1-SPECIFIC PROTEASE 2"/>
    <property type="match status" value="1"/>
</dbReference>
<keyword evidence="5" id="KW-0788">Thiol protease</keyword>
<keyword evidence="4" id="KW-0378">Hydrolase</keyword>
<accession>A0AA86TIL5</accession>
<dbReference type="GO" id="GO:0006508">
    <property type="term" value="P:proteolysis"/>
    <property type="evidence" value="ECO:0007669"/>
    <property type="project" value="UniProtKB-KW"/>
</dbReference>
<dbReference type="Gene3D" id="3.90.70.130">
    <property type="match status" value="1"/>
</dbReference>
<dbReference type="InterPro" id="IPR038765">
    <property type="entry name" value="Papain-like_cys_pep_sf"/>
</dbReference>
<evidence type="ECO:0000256" key="6">
    <source>
        <dbReference type="ARBA" id="ARBA00067779"/>
    </source>
</evidence>
<evidence type="ECO:0000256" key="1">
    <source>
        <dbReference type="ARBA" id="ARBA00008552"/>
    </source>
</evidence>
<dbReference type="PROSITE" id="PS50206">
    <property type="entry name" value="RHODANESE_3"/>
    <property type="match status" value="1"/>
</dbReference>
<name>A0AA86TIL5_9FABA</name>
<dbReference type="Proteomes" id="UP001189624">
    <property type="component" value="Chromosome 9"/>
</dbReference>
<evidence type="ECO:0000256" key="3">
    <source>
        <dbReference type="ARBA" id="ARBA00022786"/>
    </source>
</evidence>
<evidence type="ECO:0000313" key="8">
    <source>
        <dbReference type="EMBL" id="CAJ1974999.1"/>
    </source>
</evidence>
<keyword evidence="2" id="KW-0645">Protease</keyword>
<dbReference type="Pfam" id="PF20908">
    <property type="entry name" value="UfSP2_N"/>
    <property type="match status" value="1"/>
</dbReference>
<dbReference type="FunFam" id="3.90.70.130:FF:000001">
    <property type="entry name" value="Probable Ufm1-specific protease 2"/>
    <property type="match status" value="1"/>
</dbReference>
<reference evidence="8" key="1">
    <citation type="submission" date="2023-10" db="EMBL/GenBank/DDBJ databases">
        <authorList>
            <person name="Domelevo Entfellner J.-B."/>
        </authorList>
    </citation>
    <scope>NUCLEOTIDE SEQUENCE</scope>
</reference>
<dbReference type="Gramene" id="rna-AYBTSS11_LOCUS27087">
    <property type="protein sequence ID" value="CAJ1974999.1"/>
    <property type="gene ID" value="gene-AYBTSS11_LOCUS27087"/>
</dbReference>
<comment type="similarity">
    <text evidence="1">Belongs to the peptidase C78 family.</text>
</comment>
<dbReference type="InterPro" id="IPR049387">
    <property type="entry name" value="UFSP2-like_2nd"/>
</dbReference>
<sequence>MADDRNRSVRLLCRPKQLNTQGSDPGIQFWLIGSPFLPPLTVASFLRRIHGLPSSSSSLDFAKESEDLRTLIPKGFELIGALASGGDSVARAALDAALALRKLLYGEGTDRPLIGAVCGSDSGDMRFFVSESGNATSLESVASIIEERDSEKCLWENGCLLHCELPIKLPLYYPLKNPTDVEKAYVQTTEAVIAKLRDPQAVYMLETSNKTSQDIPSPVIIRGVQLDFYADLSKIKPLAEDDEGSDASCLSCSYFSVGSKAGSPVFSAENADTIQVSVLFNSLGTSSASTVPVAEYFPVEEEARLLVVDIKLDVLCYSSREVPLKYAVSNLIIPGLIDQLNTVQKLMLPNLLAQHPQLKSYHFSPPGILHPITVFYELSFGETEMKQVEVRRSLHSRLGLPYDRPLLRISNALDFSKLKSNDMVSLQKGSTLLRDVHIGIPSSGVAGGTVSLIQGSYEYFHYLHEGYNDSGWGCAYRSLQTIISWFRLQNYTSVEVPSHREIQQTLVEIGDKDPSFIGSREWIGAIELSFVLDKLLGVTCKVINVRSGAELPEKCRELALHFENQSTPVMIGGGVLAYTLLGVDYNEASGDCAFLILDPHYTGSDDLKKIVNGGWCGWKKAVDNKGKNFFLHDKFYNLLLPQRPNMNSKRNLSDLVFNYGGCLASDLVDLMKSRMKSKATLWQSNVTWRKE</sequence>
<gene>
    <name evidence="8" type="ORF">AYBTSS11_LOCUS27087</name>
</gene>
<dbReference type="EMBL" id="OY731406">
    <property type="protein sequence ID" value="CAJ1974999.1"/>
    <property type="molecule type" value="Genomic_DNA"/>
</dbReference>
<organism evidence="8 9">
    <name type="scientific">Sphenostylis stenocarpa</name>
    <dbReference type="NCBI Taxonomy" id="92480"/>
    <lineage>
        <taxon>Eukaryota</taxon>
        <taxon>Viridiplantae</taxon>
        <taxon>Streptophyta</taxon>
        <taxon>Embryophyta</taxon>
        <taxon>Tracheophyta</taxon>
        <taxon>Spermatophyta</taxon>
        <taxon>Magnoliopsida</taxon>
        <taxon>eudicotyledons</taxon>
        <taxon>Gunneridae</taxon>
        <taxon>Pentapetalae</taxon>
        <taxon>rosids</taxon>
        <taxon>fabids</taxon>
        <taxon>Fabales</taxon>
        <taxon>Fabaceae</taxon>
        <taxon>Papilionoideae</taxon>
        <taxon>50 kb inversion clade</taxon>
        <taxon>NPAAA clade</taxon>
        <taxon>indigoferoid/millettioid clade</taxon>
        <taxon>Phaseoleae</taxon>
        <taxon>Sphenostylis</taxon>
    </lineage>
</organism>
<proteinExistence type="inferred from homology"/>
<dbReference type="InterPro" id="IPR012462">
    <property type="entry name" value="UFSP1/2_DUB_cat"/>
</dbReference>
<dbReference type="AlphaFoldDB" id="A0AA86TIL5"/>
<dbReference type="Pfam" id="PF07910">
    <property type="entry name" value="Peptidase_C78"/>
    <property type="match status" value="1"/>
</dbReference>
<keyword evidence="9" id="KW-1185">Reference proteome</keyword>
<dbReference type="PANTHER" id="PTHR48153:SF2">
    <property type="entry name" value="UFM1-SPECIFIC PROTEASE 2"/>
    <property type="match status" value="1"/>
</dbReference>
<evidence type="ECO:0000313" key="9">
    <source>
        <dbReference type="Proteomes" id="UP001189624"/>
    </source>
</evidence>
<dbReference type="InterPro" id="IPR001763">
    <property type="entry name" value="Rhodanese-like_dom"/>
</dbReference>
<dbReference type="GO" id="GO:0071567">
    <property type="term" value="F:deUFMylase activity"/>
    <property type="evidence" value="ECO:0007669"/>
    <property type="project" value="TreeGrafter"/>
</dbReference>
<keyword evidence="3" id="KW-0833">Ubl conjugation pathway</keyword>
<evidence type="ECO:0000259" key="7">
    <source>
        <dbReference type="PROSITE" id="PS50206"/>
    </source>
</evidence>
<evidence type="ECO:0000256" key="5">
    <source>
        <dbReference type="ARBA" id="ARBA00022807"/>
    </source>
</evidence>
<protein>
    <recommendedName>
        <fullName evidence="6">Probable Ufm1-specific protease</fullName>
    </recommendedName>
</protein>
<feature type="domain" description="Rhodanese" evidence="7">
    <location>
        <begin position="609"/>
        <end position="627"/>
    </location>
</feature>
<evidence type="ECO:0000256" key="2">
    <source>
        <dbReference type="ARBA" id="ARBA00022670"/>
    </source>
</evidence>
<evidence type="ECO:0000256" key="4">
    <source>
        <dbReference type="ARBA" id="ARBA00022801"/>
    </source>
</evidence>
<dbReference type="SUPFAM" id="SSF54001">
    <property type="entry name" value="Cysteine proteinases"/>
    <property type="match status" value="1"/>
</dbReference>